<name>A0A2N3YID1_9MICO</name>
<dbReference type="EMBL" id="PJNE01000001">
    <property type="protein sequence ID" value="PKW26612.1"/>
    <property type="molecule type" value="Genomic_DNA"/>
</dbReference>
<proteinExistence type="predicted"/>
<keyword evidence="1" id="KW-0732">Signal</keyword>
<accession>A0A2N3YID1</accession>
<evidence type="ECO:0000256" key="1">
    <source>
        <dbReference type="SAM" id="SignalP"/>
    </source>
</evidence>
<dbReference type="RefSeq" id="WP_281256259.1">
    <property type="nucleotide sequence ID" value="NZ_PJNE01000001.1"/>
</dbReference>
<dbReference type="Proteomes" id="UP000233781">
    <property type="component" value="Unassembled WGS sequence"/>
</dbReference>
<sequence>MSTRTRITAAAFVAAAAGSVLLATPAQAAPDTACMQAGIATL</sequence>
<keyword evidence="3" id="KW-1185">Reference proteome</keyword>
<reference evidence="2 3" key="1">
    <citation type="submission" date="2017-12" db="EMBL/GenBank/DDBJ databases">
        <title>Sequencing the genomes of 1000 Actinobacteria strains.</title>
        <authorList>
            <person name="Klenk H.-P."/>
        </authorList>
    </citation>
    <scope>NUCLEOTIDE SEQUENCE [LARGE SCALE GENOMIC DNA]</scope>
    <source>
        <strain evidence="2 3">DSM 12806</strain>
    </source>
</reference>
<protein>
    <submittedName>
        <fullName evidence="2">Uncharacterized protein</fullName>
    </submittedName>
</protein>
<organism evidence="2 3">
    <name type="scientific">Phycicoccus duodecadis</name>
    <dbReference type="NCBI Taxonomy" id="173053"/>
    <lineage>
        <taxon>Bacteria</taxon>
        <taxon>Bacillati</taxon>
        <taxon>Actinomycetota</taxon>
        <taxon>Actinomycetes</taxon>
        <taxon>Micrococcales</taxon>
        <taxon>Intrasporangiaceae</taxon>
        <taxon>Phycicoccus</taxon>
    </lineage>
</organism>
<evidence type="ECO:0000313" key="2">
    <source>
        <dbReference type="EMBL" id="PKW26612.1"/>
    </source>
</evidence>
<feature type="signal peptide" evidence="1">
    <location>
        <begin position="1"/>
        <end position="28"/>
    </location>
</feature>
<dbReference type="AlphaFoldDB" id="A0A2N3YID1"/>
<evidence type="ECO:0000313" key="3">
    <source>
        <dbReference type="Proteomes" id="UP000233781"/>
    </source>
</evidence>
<feature type="chain" id="PRO_5014645719" evidence="1">
    <location>
        <begin position="29"/>
        <end position="42"/>
    </location>
</feature>
<comment type="caution">
    <text evidence="2">The sequence shown here is derived from an EMBL/GenBank/DDBJ whole genome shotgun (WGS) entry which is preliminary data.</text>
</comment>
<gene>
    <name evidence="2" type="ORF">ATL31_1426</name>
</gene>